<dbReference type="PANTHER" id="PTHR45710:SF35">
    <property type="entry name" value="C-TYPE LECTIN DOMAIN FAMILY 2 MEMBER D"/>
    <property type="match status" value="1"/>
</dbReference>
<dbReference type="InterPro" id="IPR050828">
    <property type="entry name" value="C-type_lectin/matrix_domain"/>
</dbReference>
<keyword evidence="2 7" id="KW-0812">Transmembrane</keyword>
<reference evidence="10" key="1">
    <citation type="submission" date="2025-08" db="UniProtKB">
        <authorList>
            <consortium name="RefSeq"/>
        </authorList>
    </citation>
    <scope>IDENTIFICATION</scope>
</reference>
<evidence type="ECO:0000256" key="5">
    <source>
        <dbReference type="ARBA" id="ARBA00022989"/>
    </source>
</evidence>
<dbReference type="SUPFAM" id="SSF56436">
    <property type="entry name" value="C-type lectin-like"/>
    <property type="match status" value="1"/>
</dbReference>
<proteinExistence type="predicted"/>
<dbReference type="InterPro" id="IPR001304">
    <property type="entry name" value="C-type_lectin-like"/>
</dbReference>
<feature type="transmembrane region" description="Helical" evidence="7">
    <location>
        <begin position="49"/>
        <end position="70"/>
    </location>
</feature>
<evidence type="ECO:0000313" key="10">
    <source>
        <dbReference type="RefSeq" id="XP_005369278.1"/>
    </source>
</evidence>
<evidence type="ECO:0000256" key="3">
    <source>
        <dbReference type="ARBA" id="ARBA00022734"/>
    </source>
</evidence>
<evidence type="ECO:0000256" key="1">
    <source>
        <dbReference type="ARBA" id="ARBA00004401"/>
    </source>
</evidence>
<dbReference type="RefSeq" id="XP_005369278.1">
    <property type="nucleotide sequence ID" value="XM_005369221.2"/>
</dbReference>
<dbReference type="Pfam" id="PF00059">
    <property type="entry name" value="Lectin_C"/>
    <property type="match status" value="1"/>
</dbReference>
<organism evidence="9 10">
    <name type="scientific">Microtus ochrogaster</name>
    <name type="common">Prairie vole</name>
    <dbReference type="NCBI Taxonomy" id="79684"/>
    <lineage>
        <taxon>Eukaryota</taxon>
        <taxon>Metazoa</taxon>
        <taxon>Chordata</taxon>
        <taxon>Craniata</taxon>
        <taxon>Vertebrata</taxon>
        <taxon>Euteleostomi</taxon>
        <taxon>Mammalia</taxon>
        <taxon>Eutheria</taxon>
        <taxon>Euarchontoglires</taxon>
        <taxon>Glires</taxon>
        <taxon>Rodentia</taxon>
        <taxon>Myomorpha</taxon>
        <taxon>Muroidea</taxon>
        <taxon>Cricetidae</taxon>
        <taxon>Arvicolinae</taxon>
        <taxon>Microtus</taxon>
    </lineage>
</organism>
<accession>A0ABM0LMU1</accession>
<dbReference type="InterPro" id="IPR016187">
    <property type="entry name" value="CTDL_fold"/>
</dbReference>
<evidence type="ECO:0000259" key="8">
    <source>
        <dbReference type="PROSITE" id="PS50041"/>
    </source>
</evidence>
<evidence type="ECO:0000256" key="7">
    <source>
        <dbReference type="SAM" id="Phobius"/>
    </source>
</evidence>
<gene>
    <name evidence="10" type="primary">LOC101991527</name>
</gene>
<keyword evidence="5 7" id="KW-1133">Transmembrane helix</keyword>
<dbReference type="GeneID" id="101991527"/>
<keyword evidence="4" id="KW-0735">Signal-anchor</keyword>
<feature type="domain" description="C-type lectin" evidence="8">
    <location>
        <begin position="92"/>
        <end position="193"/>
    </location>
</feature>
<keyword evidence="6 7" id="KW-0472">Membrane</keyword>
<evidence type="ECO:0000313" key="9">
    <source>
        <dbReference type="Proteomes" id="UP000694915"/>
    </source>
</evidence>
<comment type="subcellular location">
    <subcellularLocation>
        <location evidence="1">Cell membrane</location>
        <topology evidence="1">Single-pass type II membrane protein</topology>
    </subcellularLocation>
</comment>
<evidence type="ECO:0000256" key="2">
    <source>
        <dbReference type="ARBA" id="ARBA00022692"/>
    </source>
</evidence>
<keyword evidence="3" id="KW-0430">Lectin</keyword>
<dbReference type="SMART" id="SM00034">
    <property type="entry name" value="CLECT"/>
    <property type="match status" value="1"/>
</dbReference>
<evidence type="ECO:0000256" key="4">
    <source>
        <dbReference type="ARBA" id="ARBA00022968"/>
    </source>
</evidence>
<dbReference type="PROSITE" id="PS50041">
    <property type="entry name" value="C_TYPE_LECTIN_2"/>
    <property type="match status" value="1"/>
</dbReference>
<dbReference type="InterPro" id="IPR033992">
    <property type="entry name" value="NKR-like_CTLD"/>
</dbReference>
<name>A0ABM0LMU1_MICOH</name>
<dbReference type="Gene3D" id="3.10.100.10">
    <property type="entry name" value="Mannose-Binding Protein A, subunit A"/>
    <property type="match status" value="1"/>
</dbReference>
<dbReference type="PANTHER" id="PTHR45710">
    <property type="entry name" value="C-TYPE LECTIN DOMAIN-CONTAINING PROTEIN 180"/>
    <property type="match status" value="1"/>
</dbReference>
<keyword evidence="9" id="KW-1185">Reference proteome</keyword>
<evidence type="ECO:0000256" key="6">
    <source>
        <dbReference type="ARBA" id="ARBA00023136"/>
    </source>
</evidence>
<dbReference type="InterPro" id="IPR016186">
    <property type="entry name" value="C-type_lectin-like/link_sf"/>
</dbReference>
<dbReference type="Proteomes" id="UP000694915">
    <property type="component" value="Unplaced"/>
</dbReference>
<dbReference type="CDD" id="cd03593">
    <property type="entry name" value="CLECT_NK_receptors_like"/>
    <property type="match status" value="1"/>
</dbReference>
<protein>
    <submittedName>
        <fullName evidence="10">C-type lectin domain family 2 member D11-like</fullName>
    </submittedName>
</protein>
<sequence length="212" mass="24616">MSAAEPAEATVGMLSTTDILQEGELGKKLERKCLRIISPVSPTRPYCCYAVIIILTVAVIALSVALSLSVRRREQDSIKKLHAPCPRDWIGFGNKCFYFSEDTSNWTFSRNFCMELEAQLARFDNMKELNFLRRYKGTFDYWIGLHRELPQHRWRWMDNTEYNSSVPIRGAEEYAYLNNNGISSARIYADRRWICSKPNNYILECQIPFASF</sequence>